<comment type="similarity">
    <text evidence="2">Belongs to the ROK (NagC/XylR) family.</text>
</comment>
<organism evidence="4 5">
    <name type="scientific">Alicyclobacillus mengziensis</name>
    <dbReference type="NCBI Taxonomy" id="2931921"/>
    <lineage>
        <taxon>Bacteria</taxon>
        <taxon>Bacillati</taxon>
        <taxon>Bacillota</taxon>
        <taxon>Bacilli</taxon>
        <taxon>Bacillales</taxon>
        <taxon>Alicyclobacillaceae</taxon>
        <taxon>Alicyclobacillus</taxon>
    </lineage>
</organism>
<comment type="function">
    <text evidence="1">Transcriptional repressor of xylose-utilizing enzymes.</text>
</comment>
<dbReference type="Pfam" id="PF00480">
    <property type="entry name" value="ROK"/>
    <property type="match status" value="1"/>
</dbReference>
<sequence>MRETIIGQNVNRTKYFNRYLVLKTVYESGKISRTDIANRTQLTAATITNLTSELIEERVLCESDTVDERSRVGRRKVLLAVQEGHTCVMAVHLGGHQMTCGLVDIKGNILHREDYDSSHLSVVQVLNIIEQYVARVQGEKNLIGISIGVNGYIDFETGTIERRSDAQWNGVKLLELVEQATSLPVTIDNNVRTMALAEKLFGQGKELNHLLFLFVGKGVGGGLIINGVPYRTGHGEIGHISINQHSERCWCGNIGCVELYAGEAGILQKAGVAITDLSHTKSPSIEDLIERQTDPAVKELLRDVGTALGVGLVNTLNVLFVERVIVCGPLVQVDSLWDALNRTLRERIMIGRPKVEVARSSYKISDVGLLGAASLGIYQFVLMKGLEASTFQSMSS</sequence>
<evidence type="ECO:0000256" key="1">
    <source>
        <dbReference type="ARBA" id="ARBA00002486"/>
    </source>
</evidence>
<evidence type="ECO:0000256" key="3">
    <source>
        <dbReference type="ARBA" id="ARBA00022629"/>
    </source>
</evidence>
<dbReference type="KEGG" id="afx:JZ786_23925"/>
<name>A0A9X7VYF4_9BACL</name>
<dbReference type="Gene3D" id="3.30.420.40">
    <property type="match status" value="2"/>
</dbReference>
<evidence type="ECO:0000313" key="4">
    <source>
        <dbReference type="EMBL" id="QSO47396.1"/>
    </source>
</evidence>
<protein>
    <submittedName>
        <fullName evidence="4">ROK family transcriptional regulator</fullName>
    </submittedName>
</protein>
<keyword evidence="3" id="KW-0119">Carbohydrate metabolism</keyword>
<dbReference type="Proteomes" id="UP000663505">
    <property type="component" value="Chromosome"/>
</dbReference>
<dbReference type="AlphaFoldDB" id="A0A9X7VYF4"/>
<reference evidence="4 5" key="1">
    <citation type="submission" date="2021-02" db="EMBL/GenBank/DDBJ databases">
        <title>Alicyclobacillus curvatus sp. nov. and Alicyclobacillus mengziensis sp. nov., two acidophilic bacteria isolated from acid mine drainage.</title>
        <authorList>
            <person name="Huang Y."/>
        </authorList>
    </citation>
    <scope>NUCLEOTIDE SEQUENCE [LARGE SCALE GENOMIC DNA]</scope>
    <source>
        <strain evidence="4 5">S30H14</strain>
    </source>
</reference>
<dbReference type="PANTHER" id="PTHR18964:SF149">
    <property type="entry name" value="BIFUNCTIONAL UDP-N-ACETYLGLUCOSAMINE 2-EPIMERASE_N-ACETYLMANNOSAMINE KINASE"/>
    <property type="match status" value="1"/>
</dbReference>
<gene>
    <name evidence="4" type="ORF">JZ786_23925</name>
</gene>
<dbReference type="Gene3D" id="1.10.10.10">
    <property type="entry name" value="Winged helix-like DNA-binding domain superfamily/Winged helix DNA-binding domain"/>
    <property type="match status" value="1"/>
</dbReference>
<evidence type="ECO:0000256" key="2">
    <source>
        <dbReference type="ARBA" id="ARBA00006479"/>
    </source>
</evidence>
<dbReference type="InterPro" id="IPR000600">
    <property type="entry name" value="ROK"/>
</dbReference>
<evidence type="ECO:0000313" key="5">
    <source>
        <dbReference type="Proteomes" id="UP000663505"/>
    </source>
</evidence>
<dbReference type="EMBL" id="CP071182">
    <property type="protein sequence ID" value="QSO47396.1"/>
    <property type="molecule type" value="Genomic_DNA"/>
</dbReference>
<keyword evidence="5" id="KW-1185">Reference proteome</keyword>
<dbReference type="SUPFAM" id="SSF53067">
    <property type="entry name" value="Actin-like ATPase domain"/>
    <property type="match status" value="1"/>
</dbReference>
<dbReference type="InterPro" id="IPR036390">
    <property type="entry name" value="WH_DNA-bd_sf"/>
</dbReference>
<dbReference type="PANTHER" id="PTHR18964">
    <property type="entry name" value="ROK (REPRESSOR, ORF, KINASE) FAMILY"/>
    <property type="match status" value="1"/>
</dbReference>
<proteinExistence type="inferred from homology"/>
<keyword evidence="3" id="KW-0859">Xylose metabolism</keyword>
<dbReference type="GO" id="GO:0042732">
    <property type="term" value="P:D-xylose metabolic process"/>
    <property type="evidence" value="ECO:0007669"/>
    <property type="project" value="UniProtKB-KW"/>
</dbReference>
<dbReference type="RefSeq" id="WP_206656747.1">
    <property type="nucleotide sequence ID" value="NZ_CP071182.1"/>
</dbReference>
<dbReference type="InterPro" id="IPR043129">
    <property type="entry name" value="ATPase_NBD"/>
</dbReference>
<dbReference type="SUPFAM" id="SSF46785">
    <property type="entry name" value="Winged helix' DNA-binding domain"/>
    <property type="match status" value="1"/>
</dbReference>
<dbReference type="InterPro" id="IPR036388">
    <property type="entry name" value="WH-like_DNA-bd_sf"/>
</dbReference>
<accession>A0A9X7VYF4</accession>